<reference evidence="3 4" key="1">
    <citation type="submission" date="2019-12" db="EMBL/GenBank/DDBJ databases">
        <title>Genomic-based taxomic classification of the family Erythrobacteraceae.</title>
        <authorList>
            <person name="Xu L."/>
        </authorList>
    </citation>
    <scope>NUCLEOTIDE SEQUENCE [LARGE SCALE GENOMIC DNA]</scope>
    <source>
        <strain evidence="3 4">MCCC 1K02066</strain>
    </source>
</reference>
<feature type="transmembrane region" description="Helical" evidence="1">
    <location>
        <begin position="46"/>
        <end position="74"/>
    </location>
</feature>
<protein>
    <submittedName>
        <fullName evidence="3">DUF2231 domain-containing protein</fullName>
    </submittedName>
</protein>
<organism evidence="3 4">
    <name type="scientific">Croceibacterium soli</name>
    <dbReference type="NCBI Taxonomy" id="1739690"/>
    <lineage>
        <taxon>Bacteria</taxon>
        <taxon>Pseudomonadati</taxon>
        <taxon>Pseudomonadota</taxon>
        <taxon>Alphaproteobacteria</taxon>
        <taxon>Sphingomonadales</taxon>
        <taxon>Erythrobacteraceae</taxon>
        <taxon>Croceibacterium</taxon>
    </lineage>
</organism>
<dbReference type="RefSeq" id="WP_160746334.1">
    <property type="nucleotide sequence ID" value="NZ_WTYK01000003.1"/>
</dbReference>
<name>A0A6I4URS0_9SPHN</name>
<dbReference type="AlphaFoldDB" id="A0A6I4URS0"/>
<feature type="transmembrane region" description="Helical" evidence="1">
    <location>
        <begin position="21"/>
        <end position="40"/>
    </location>
</feature>
<evidence type="ECO:0000256" key="1">
    <source>
        <dbReference type="SAM" id="Phobius"/>
    </source>
</evidence>
<evidence type="ECO:0000313" key="3">
    <source>
        <dbReference type="EMBL" id="MXP41491.1"/>
    </source>
</evidence>
<dbReference type="OrthoDB" id="2873672at2"/>
<evidence type="ECO:0000313" key="4">
    <source>
        <dbReference type="Proteomes" id="UP000469159"/>
    </source>
</evidence>
<keyword evidence="1" id="KW-0472">Membrane</keyword>
<evidence type="ECO:0000259" key="2">
    <source>
        <dbReference type="Pfam" id="PF09990"/>
    </source>
</evidence>
<feature type="transmembrane region" description="Helical" evidence="1">
    <location>
        <begin position="86"/>
        <end position="105"/>
    </location>
</feature>
<dbReference type="InterPro" id="IPR016923">
    <property type="entry name" value="UCP029509"/>
</dbReference>
<dbReference type="Pfam" id="PF09990">
    <property type="entry name" value="DUF2231"/>
    <property type="match status" value="1"/>
</dbReference>
<feature type="domain" description="DUF2231" evidence="2">
    <location>
        <begin position="14"/>
        <end position="148"/>
    </location>
</feature>
<comment type="caution">
    <text evidence="3">The sequence shown here is derived from an EMBL/GenBank/DDBJ whole genome shotgun (WGS) entry which is preliminary data.</text>
</comment>
<dbReference type="Proteomes" id="UP000469159">
    <property type="component" value="Unassembled WGS sequence"/>
</dbReference>
<keyword evidence="1" id="KW-0812">Transmembrane</keyword>
<dbReference type="EMBL" id="WTYK01000003">
    <property type="protein sequence ID" value="MXP41491.1"/>
    <property type="molecule type" value="Genomic_DNA"/>
</dbReference>
<gene>
    <name evidence="3" type="ORF">GRI75_07520</name>
</gene>
<dbReference type="PIRSF" id="PIRSF029509">
    <property type="entry name" value="UCP029509"/>
    <property type="match status" value="1"/>
</dbReference>
<accession>A0A6I4URS0</accession>
<dbReference type="InterPro" id="IPR019251">
    <property type="entry name" value="DUF2231_TM"/>
</dbReference>
<proteinExistence type="predicted"/>
<sequence length="153" mass="16580">MTLENPRSTARVAGHPIHPMLIPFPIAFLIGALVSDIVFTQTDDRWWATLSAILLGSGIVTALLAAVAGFIDFFGDQRIRALSHAWQHMLANLAAVTLALVNFVLRMDDVADPIESTGLILSAATVAILAFSGWRGGDLVYHHRVGVSDQREH</sequence>
<keyword evidence="1" id="KW-1133">Transmembrane helix</keyword>
<keyword evidence="4" id="KW-1185">Reference proteome</keyword>
<feature type="transmembrane region" description="Helical" evidence="1">
    <location>
        <begin position="117"/>
        <end position="134"/>
    </location>
</feature>